<dbReference type="Gene3D" id="3.90.190.10">
    <property type="entry name" value="Protein tyrosine phosphatase superfamily"/>
    <property type="match status" value="1"/>
</dbReference>
<keyword evidence="4" id="KW-1185">Reference proteome</keyword>
<dbReference type="PANTHER" id="PTHR23339">
    <property type="entry name" value="TYROSINE SPECIFIC PROTEIN PHOSPHATASE AND DUAL SPECIFICITY PROTEIN PHOSPHATASE"/>
    <property type="match status" value="1"/>
</dbReference>
<proteinExistence type="predicted"/>
<dbReference type="RefSeq" id="WP_075071807.1">
    <property type="nucleotide sequence ID" value="NZ_DF967972.1"/>
</dbReference>
<dbReference type="OrthoDB" id="196319at2"/>
<dbReference type="SUPFAM" id="SSF52799">
    <property type="entry name" value="(Phosphotyrosine protein) phosphatases II"/>
    <property type="match status" value="1"/>
</dbReference>
<dbReference type="STRING" id="360412.LARV_00107"/>
<dbReference type="InterPro" id="IPR016130">
    <property type="entry name" value="Tyr_Pase_AS"/>
</dbReference>
<dbReference type="InterPro" id="IPR029021">
    <property type="entry name" value="Prot-tyrosine_phosphatase-like"/>
</dbReference>
<name>A0A0S7BFF4_9CHLR</name>
<accession>A0A0S7BFF4</accession>
<evidence type="ECO:0000313" key="4">
    <source>
        <dbReference type="Proteomes" id="UP000055060"/>
    </source>
</evidence>
<evidence type="ECO:0000313" key="3">
    <source>
        <dbReference type="EMBL" id="GAP12373.1"/>
    </source>
</evidence>
<dbReference type="FunFam" id="3.90.190.10:FF:000157">
    <property type="entry name" value="Protein-tyrosine phosphatase"/>
    <property type="match status" value="1"/>
</dbReference>
<dbReference type="Proteomes" id="UP000055060">
    <property type="component" value="Unassembled WGS sequence"/>
</dbReference>
<dbReference type="InterPro" id="IPR000387">
    <property type="entry name" value="Tyr_Pase_dom"/>
</dbReference>
<dbReference type="InterPro" id="IPR050561">
    <property type="entry name" value="PTP"/>
</dbReference>
<feature type="domain" description="Tyrosine specific protein phosphatases" evidence="2">
    <location>
        <begin position="90"/>
        <end position="147"/>
    </location>
</feature>
<dbReference type="AlphaFoldDB" id="A0A0S7BFF4"/>
<evidence type="ECO:0000259" key="2">
    <source>
        <dbReference type="PROSITE" id="PS50056"/>
    </source>
</evidence>
<dbReference type="PROSITE" id="PS00383">
    <property type="entry name" value="TYR_PHOSPHATASE_1"/>
    <property type="match status" value="1"/>
</dbReference>
<organism evidence="3">
    <name type="scientific">Longilinea arvoryzae</name>
    <dbReference type="NCBI Taxonomy" id="360412"/>
    <lineage>
        <taxon>Bacteria</taxon>
        <taxon>Bacillati</taxon>
        <taxon>Chloroflexota</taxon>
        <taxon>Anaerolineae</taxon>
        <taxon>Anaerolineales</taxon>
        <taxon>Anaerolineaceae</taxon>
        <taxon>Longilinea</taxon>
    </lineage>
</organism>
<gene>
    <name evidence="3" type="ORF">LARV_00107</name>
</gene>
<dbReference type="GO" id="GO:0016791">
    <property type="term" value="F:phosphatase activity"/>
    <property type="evidence" value="ECO:0007669"/>
    <property type="project" value="UniProtKB-ARBA"/>
</dbReference>
<dbReference type="InterPro" id="IPR057023">
    <property type="entry name" value="PTP-SAK"/>
</dbReference>
<protein>
    <recommendedName>
        <fullName evidence="2">Tyrosine specific protein phosphatases domain-containing protein</fullName>
    </recommendedName>
</protein>
<reference evidence="3" key="1">
    <citation type="submission" date="2015-07" db="EMBL/GenBank/DDBJ databases">
        <title>Draft Genome Sequences of Anaerolinea thermolimosa IMO-1, Bellilinea caldifistulae GOMI-1, Leptolinea tardivitalis YMTK-2, Levilinea saccharolytica KIBI-1,Longilinea arvoryzae KOME-1, Previously Described as Members of the Anaerolineaceae (Chloroflexi).</title>
        <authorList>
            <person name="Sekiguchi Y."/>
            <person name="Ohashi A."/>
            <person name="Matsuura N."/>
            <person name="Tourlousse M.D."/>
        </authorList>
    </citation>
    <scope>NUCLEOTIDE SEQUENCE [LARGE SCALE GENOMIC DNA]</scope>
    <source>
        <strain evidence="3">KOME-1</strain>
    </source>
</reference>
<keyword evidence="1" id="KW-0378">Hydrolase</keyword>
<evidence type="ECO:0000256" key="1">
    <source>
        <dbReference type="ARBA" id="ARBA00022801"/>
    </source>
</evidence>
<dbReference type="Pfam" id="PF22784">
    <property type="entry name" value="PTP-SAK"/>
    <property type="match status" value="1"/>
</dbReference>
<sequence length="168" mass="18044">MPSSIPNSYWVLPGRLLAGPCPGTDEHLAALAAAGVTCILNLQFPDEVNHAGEPFRDYTVPYQARMDGRDALFLRFPVPDYSIPTRAGMTAILNALDAALAEGRTVYVHCWGGKGRTGSVVGCWLARHGLAQGPAALEKVRTLRSGLQGNSPESPVQFDLVRSWQAGE</sequence>
<dbReference type="EMBL" id="DF967972">
    <property type="protein sequence ID" value="GAP12373.1"/>
    <property type="molecule type" value="Genomic_DNA"/>
</dbReference>
<dbReference type="PROSITE" id="PS50056">
    <property type="entry name" value="TYR_PHOSPHATASE_2"/>
    <property type="match status" value="1"/>
</dbReference>